<name>A0A1V0SD56_9VIRU</name>
<dbReference type="InterPro" id="IPR003959">
    <property type="entry name" value="ATPase_AAA_core"/>
</dbReference>
<dbReference type="InterPro" id="IPR013748">
    <property type="entry name" value="Rep_factorC_C"/>
</dbReference>
<dbReference type="PANTHER" id="PTHR11669">
    <property type="entry name" value="REPLICATION FACTOR C / DNA POLYMERASE III GAMMA-TAU SUBUNIT"/>
    <property type="match status" value="1"/>
</dbReference>
<gene>
    <name evidence="6" type="ORF">Indivirus_2_26</name>
</gene>
<dbReference type="FunFam" id="1.20.272.10:FF:000011">
    <property type="entry name" value="Replication factor C subunit 2"/>
    <property type="match status" value="1"/>
</dbReference>
<evidence type="ECO:0000256" key="3">
    <source>
        <dbReference type="ARBA" id="ARBA00022741"/>
    </source>
</evidence>
<dbReference type="Gene3D" id="1.10.8.60">
    <property type="match status" value="1"/>
</dbReference>
<dbReference type="InterPro" id="IPR003593">
    <property type="entry name" value="AAA+_ATPase"/>
</dbReference>
<accession>A0A1V0SD56</accession>
<dbReference type="EMBL" id="KY684086">
    <property type="protein sequence ID" value="ARF09647.1"/>
    <property type="molecule type" value="Genomic_DNA"/>
</dbReference>
<dbReference type="Gene3D" id="3.40.50.300">
    <property type="entry name" value="P-loop containing nucleotide triphosphate hydrolases"/>
    <property type="match status" value="1"/>
</dbReference>
<dbReference type="Pfam" id="PF00004">
    <property type="entry name" value="AAA"/>
    <property type="match status" value="1"/>
</dbReference>
<dbReference type="GO" id="GO:0006281">
    <property type="term" value="P:DNA repair"/>
    <property type="evidence" value="ECO:0007669"/>
    <property type="project" value="TreeGrafter"/>
</dbReference>
<dbReference type="SUPFAM" id="SSF48019">
    <property type="entry name" value="post-AAA+ oligomerization domain-like"/>
    <property type="match status" value="1"/>
</dbReference>
<dbReference type="GO" id="GO:0006261">
    <property type="term" value="P:DNA-templated DNA replication"/>
    <property type="evidence" value="ECO:0007669"/>
    <property type="project" value="TreeGrafter"/>
</dbReference>
<evidence type="ECO:0000256" key="4">
    <source>
        <dbReference type="ARBA" id="ARBA00022840"/>
    </source>
</evidence>
<dbReference type="SMART" id="SM00382">
    <property type="entry name" value="AAA"/>
    <property type="match status" value="1"/>
</dbReference>
<sequence length="358" mass="41048">MIKFNELFEDNKSTQTETSEKLECSMPWVDKYRPEKIDDMVYQTDVMKMLKNVLKTGNLPHLLFYGPSGVGKTSAILAAARELFGPRKFRERVKELNASDERGINVVRNKIVTLAKMSVSEKDPMYTCPPFKIIILDEADAMTTEAQSALRKTMEDYSHITRFCFICNYINQIISPITSRCVKFRFKPINDEFMTERLLFIAQNEKMDIGKSAIKKISEISNGDMRKGIMILQNLNYYNKKIVVDDVLEISNMIPIEEINQIIDVCVTKKNVKISKIKNKTNDLISSGYPVNIILSQLINQVILSEKLTDNMKAIICYHISKTEKRLIDGADEYLQLLSALMCIRSSFLGIALTYEKK</sequence>
<dbReference type="CDD" id="cd18140">
    <property type="entry name" value="HLD_clamp_RFC"/>
    <property type="match status" value="1"/>
</dbReference>
<dbReference type="NCBIfam" id="NF001679">
    <property type="entry name" value="PRK00440.1"/>
    <property type="match status" value="1"/>
</dbReference>
<comment type="similarity">
    <text evidence="1">Belongs to the activator 1 small subunits family.</text>
</comment>
<keyword evidence="2" id="KW-0235">DNA replication</keyword>
<dbReference type="InterPro" id="IPR008921">
    <property type="entry name" value="DNA_pol3_clamp-load_cplx_C"/>
</dbReference>
<proteinExistence type="inferred from homology"/>
<keyword evidence="3" id="KW-0547">Nucleotide-binding</keyword>
<evidence type="ECO:0000256" key="2">
    <source>
        <dbReference type="ARBA" id="ARBA00022705"/>
    </source>
</evidence>
<dbReference type="InterPro" id="IPR047854">
    <property type="entry name" value="RFC_lid"/>
</dbReference>
<dbReference type="GO" id="GO:0016887">
    <property type="term" value="F:ATP hydrolysis activity"/>
    <property type="evidence" value="ECO:0007669"/>
    <property type="project" value="InterPro"/>
</dbReference>
<feature type="domain" description="AAA+ ATPase" evidence="5">
    <location>
        <begin position="58"/>
        <end position="190"/>
    </location>
</feature>
<dbReference type="InterPro" id="IPR050238">
    <property type="entry name" value="DNA_Rep/Repair_Clamp_Loader"/>
</dbReference>
<dbReference type="PANTHER" id="PTHR11669:SF20">
    <property type="entry name" value="REPLICATION FACTOR C SUBUNIT 4"/>
    <property type="match status" value="1"/>
</dbReference>
<evidence type="ECO:0000259" key="5">
    <source>
        <dbReference type="SMART" id="SM00382"/>
    </source>
</evidence>
<dbReference type="Gene3D" id="1.20.272.10">
    <property type="match status" value="1"/>
</dbReference>
<protein>
    <submittedName>
        <fullName evidence="6">Replication factor C small subunit</fullName>
    </submittedName>
</protein>
<evidence type="ECO:0000256" key="1">
    <source>
        <dbReference type="ARBA" id="ARBA00005378"/>
    </source>
</evidence>
<keyword evidence="4" id="KW-0067">ATP-binding</keyword>
<dbReference type="FunFam" id="3.40.50.300:FF:000129">
    <property type="entry name" value="Replication factor C subunit 5"/>
    <property type="match status" value="1"/>
</dbReference>
<dbReference type="InterPro" id="IPR027417">
    <property type="entry name" value="P-loop_NTPase"/>
</dbReference>
<dbReference type="GO" id="GO:0003677">
    <property type="term" value="F:DNA binding"/>
    <property type="evidence" value="ECO:0007669"/>
    <property type="project" value="InterPro"/>
</dbReference>
<reference evidence="6" key="1">
    <citation type="journal article" date="2017" name="Science">
        <title>Giant viruses with an expanded complement of translation system components.</title>
        <authorList>
            <person name="Schulz F."/>
            <person name="Yutin N."/>
            <person name="Ivanova N.N."/>
            <person name="Ortega D.R."/>
            <person name="Lee T.K."/>
            <person name="Vierheilig J."/>
            <person name="Daims H."/>
            <person name="Horn M."/>
            <person name="Wagner M."/>
            <person name="Jensen G.J."/>
            <person name="Kyrpides N.C."/>
            <person name="Koonin E.V."/>
            <person name="Woyke T."/>
        </authorList>
    </citation>
    <scope>NUCLEOTIDE SEQUENCE</scope>
    <source>
        <strain evidence="6">ILV1</strain>
    </source>
</reference>
<evidence type="ECO:0000313" key="6">
    <source>
        <dbReference type="EMBL" id="ARF09647.1"/>
    </source>
</evidence>
<dbReference type="SUPFAM" id="SSF52540">
    <property type="entry name" value="P-loop containing nucleoside triphosphate hydrolases"/>
    <property type="match status" value="1"/>
</dbReference>
<dbReference type="Pfam" id="PF08542">
    <property type="entry name" value="Rep_fac_C"/>
    <property type="match status" value="1"/>
</dbReference>
<organism evidence="6">
    <name type="scientific">Indivirus ILV1</name>
    <dbReference type="NCBI Taxonomy" id="1977633"/>
    <lineage>
        <taxon>Viruses</taxon>
        <taxon>Varidnaviria</taxon>
        <taxon>Bamfordvirae</taxon>
        <taxon>Nucleocytoviricota</taxon>
        <taxon>Megaviricetes</taxon>
        <taxon>Imitervirales</taxon>
        <taxon>Mimiviridae</taxon>
        <taxon>Klosneuvirinae</taxon>
        <taxon>Indivirus</taxon>
    </lineage>
</organism>
<dbReference type="CDD" id="cd00009">
    <property type="entry name" value="AAA"/>
    <property type="match status" value="1"/>
</dbReference>
<dbReference type="GO" id="GO:0003689">
    <property type="term" value="F:DNA clamp loader activity"/>
    <property type="evidence" value="ECO:0007669"/>
    <property type="project" value="TreeGrafter"/>
</dbReference>
<dbReference type="GO" id="GO:0005524">
    <property type="term" value="F:ATP binding"/>
    <property type="evidence" value="ECO:0007669"/>
    <property type="project" value="UniProtKB-KW"/>
</dbReference>